<dbReference type="Proteomes" id="UP000315403">
    <property type="component" value="Unassembled WGS sequence"/>
</dbReference>
<name>A0A543PZV2_ACITH</name>
<comment type="caution">
    <text evidence="1">The sequence shown here is derived from an EMBL/GenBank/DDBJ whole genome shotgun (WGS) entry which is preliminary data.</text>
</comment>
<accession>A0A543PZV2</accession>
<reference evidence="1 2" key="1">
    <citation type="submission" date="2019-03" db="EMBL/GenBank/DDBJ databases">
        <title>New insights into Acidothiobacillus thiooxidans sulfur metabolism through coupled gene expression, solution geochemistry, microscopy and spectroscopy analyses.</title>
        <authorList>
            <person name="Camacho D."/>
            <person name="Frazao R."/>
            <person name="Fouillen A."/>
            <person name="Nanci A."/>
            <person name="Lang B.F."/>
            <person name="Apte S.C."/>
            <person name="Baron C."/>
            <person name="Warren L.A."/>
        </authorList>
    </citation>
    <scope>NUCLEOTIDE SEQUENCE [LARGE SCALE GENOMIC DNA]</scope>
    <source>
        <strain evidence="1 2">ATCC 19377</strain>
    </source>
</reference>
<proteinExistence type="predicted"/>
<protein>
    <submittedName>
        <fullName evidence="1">Uncharacterized protein</fullName>
    </submittedName>
</protein>
<dbReference type="GeneID" id="80427220"/>
<gene>
    <name evidence="1" type="ORF">DLNHIDIE_03015</name>
</gene>
<organism evidence="1 2">
    <name type="scientific">Acidithiobacillus thiooxidans ATCC 19377</name>
    <dbReference type="NCBI Taxonomy" id="637390"/>
    <lineage>
        <taxon>Bacteria</taxon>
        <taxon>Pseudomonadati</taxon>
        <taxon>Pseudomonadota</taxon>
        <taxon>Acidithiobacillia</taxon>
        <taxon>Acidithiobacillales</taxon>
        <taxon>Acidithiobacillaceae</taxon>
        <taxon>Acidithiobacillus</taxon>
    </lineage>
</organism>
<sequence>MFILIETPLFTSLWPDYWTEEERGQFCAWLALQQLGKEIDAADD</sequence>
<dbReference type="EMBL" id="SZUV01000003">
    <property type="protein sequence ID" value="TQN49608.1"/>
    <property type="molecule type" value="Genomic_DNA"/>
</dbReference>
<evidence type="ECO:0000313" key="2">
    <source>
        <dbReference type="Proteomes" id="UP000315403"/>
    </source>
</evidence>
<dbReference type="AlphaFoldDB" id="A0A543PZV2"/>
<dbReference type="RefSeq" id="WP_254892772.1">
    <property type="nucleotide sequence ID" value="NZ_CP045571.1"/>
</dbReference>
<evidence type="ECO:0000313" key="1">
    <source>
        <dbReference type="EMBL" id="TQN49608.1"/>
    </source>
</evidence>